<dbReference type="PIRSF" id="PIRSF004848">
    <property type="entry name" value="YBL036c_PLPDEIII"/>
    <property type="match status" value="1"/>
</dbReference>
<comment type="similarity">
    <text evidence="2 4">Belongs to the pyridoxal phosphate-binding protein YggS/PROSC family.</text>
</comment>
<dbReference type="AlphaFoldDB" id="A0A0C7P3Y9"/>
<accession>A0A0C7P3Y9</accession>
<evidence type="ECO:0000313" key="6">
    <source>
        <dbReference type="EMBL" id="CEP78594.1"/>
    </source>
</evidence>
<dbReference type="HOGENOM" id="CLU_059988_1_0_0"/>
<name>A0A0C7P3Y9_DEFTU</name>
<dbReference type="FunFam" id="3.20.20.10:FF:000018">
    <property type="entry name" value="Pyridoxal phosphate homeostasis protein"/>
    <property type="match status" value="1"/>
</dbReference>
<dbReference type="Gene3D" id="3.20.20.10">
    <property type="entry name" value="Alanine racemase"/>
    <property type="match status" value="1"/>
</dbReference>
<organism evidence="6 7">
    <name type="scientific">Defluviitoga tunisiensis</name>
    <dbReference type="NCBI Taxonomy" id="1006576"/>
    <lineage>
        <taxon>Bacteria</taxon>
        <taxon>Thermotogati</taxon>
        <taxon>Thermotogota</taxon>
        <taxon>Thermotogae</taxon>
        <taxon>Petrotogales</taxon>
        <taxon>Petrotogaceae</taxon>
        <taxon>Defluviitoga</taxon>
    </lineage>
</organism>
<dbReference type="Pfam" id="PF01168">
    <property type="entry name" value="Ala_racemase_N"/>
    <property type="match status" value="1"/>
</dbReference>
<proteinExistence type="inferred from homology"/>
<dbReference type="PANTHER" id="PTHR10146">
    <property type="entry name" value="PROLINE SYNTHETASE CO-TRANSCRIBED BACTERIAL HOMOLOG PROTEIN"/>
    <property type="match status" value="1"/>
</dbReference>
<keyword evidence="1 2" id="KW-0663">Pyridoxal phosphate</keyword>
<dbReference type="OrthoDB" id="9804072at2"/>
<dbReference type="PANTHER" id="PTHR10146:SF14">
    <property type="entry name" value="PYRIDOXAL PHOSPHATE HOMEOSTASIS PROTEIN"/>
    <property type="match status" value="1"/>
</dbReference>
<sequence length="233" mass="27199">MNNYLIDNLYSLKNEIREIAVKCGRDYESINIVAVSKNFSSEHIRTLYECGQKSFGENRAQEMIDKYNELKELDIDWHFIGRIQTNKIKYIVQLADYIHSVWRLKEIDEIQKRAESLNKIQKIFLEVNVSGEETKAGLKPSEVDDLIANIVKTDTYQNIEIIGLMTMAPYTDDETVIRRSFSDLRKIRDKLQSSYKTIKELSMGMSNDYKIAIEEGATYLRIGTRIFGERPYK</sequence>
<dbReference type="KEGG" id="dtn:DTL3_1300"/>
<reference evidence="7" key="1">
    <citation type="submission" date="2014-11" db="EMBL/GenBank/DDBJ databases">
        <authorList>
            <person name="Wibberg D."/>
        </authorList>
    </citation>
    <scope>NUCLEOTIDE SEQUENCE [LARGE SCALE GENOMIC DNA]</scope>
    <source>
        <strain evidence="7">L3</strain>
    </source>
</reference>
<evidence type="ECO:0000256" key="4">
    <source>
        <dbReference type="RuleBase" id="RU004514"/>
    </source>
</evidence>
<dbReference type="RefSeq" id="WP_045088010.1">
    <property type="nucleotide sequence ID" value="NZ_LN824141.1"/>
</dbReference>
<protein>
    <recommendedName>
        <fullName evidence="2">Pyridoxal phosphate homeostasis protein</fullName>
        <shortName evidence="2">PLP homeostasis protein</shortName>
    </recommendedName>
</protein>
<dbReference type="CDD" id="cd00635">
    <property type="entry name" value="PLPDE_III_YBL036c_like"/>
    <property type="match status" value="1"/>
</dbReference>
<evidence type="ECO:0000313" key="7">
    <source>
        <dbReference type="Proteomes" id="UP000032809"/>
    </source>
</evidence>
<comment type="cofactor">
    <cofactor evidence="3">
        <name>pyridoxal 5'-phosphate</name>
        <dbReference type="ChEBI" id="CHEBI:597326"/>
    </cofactor>
</comment>
<evidence type="ECO:0000256" key="2">
    <source>
        <dbReference type="HAMAP-Rule" id="MF_02087"/>
    </source>
</evidence>
<dbReference type="NCBIfam" id="TIGR00044">
    <property type="entry name" value="YggS family pyridoxal phosphate-dependent enzyme"/>
    <property type="match status" value="1"/>
</dbReference>
<dbReference type="InterPro" id="IPR011078">
    <property type="entry name" value="PyrdxlP_homeostasis"/>
</dbReference>
<gene>
    <name evidence="6" type="ORF">DTL3_1300</name>
</gene>
<feature type="modified residue" description="N6-(pyridoxal phosphate)lysine" evidence="2 3">
    <location>
        <position position="37"/>
    </location>
</feature>
<comment type="function">
    <text evidence="2">Pyridoxal 5'-phosphate (PLP)-binding protein, which is involved in PLP homeostasis.</text>
</comment>
<evidence type="ECO:0000256" key="1">
    <source>
        <dbReference type="ARBA" id="ARBA00022898"/>
    </source>
</evidence>
<keyword evidence="7" id="KW-1185">Reference proteome</keyword>
<feature type="domain" description="Alanine racemase N-terminal" evidence="5">
    <location>
        <begin position="13"/>
        <end position="231"/>
    </location>
</feature>
<evidence type="ECO:0000259" key="5">
    <source>
        <dbReference type="Pfam" id="PF01168"/>
    </source>
</evidence>
<dbReference type="InterPro" id="IPR001608">
    <property type="entry name" value="Ala_racemase_N"/>
</dbReference>
<evidence type="ECO:0000256" key="3">
    <source>
        <dbReference type="PIRSR" id="PIRSR004848-1"/>
    </source>
</evidence>
<dbReference type="EMBL" id="LN824141">
    <property type="protein sequence ID" value="CEP78594.1"/>
    <property type="molecule type" value="Genomic_DNA"/>
</dbReference>
<dbReference type="STRING" id="1006576.DTL3_1300"/>
<dbReference type="InterPro" id="IPR029066">
    <property type="entry name" value="PLP-binding_barrel"/>
</dbReference>
<dbReference type="Proteomes" id="UP000032809">
    <property type="component" value="Chromosome I"/>
</dbReference>
<dbReference type="SUPFAM" id="SSF51419">
    <property type="entry name" value="PLP-binding barrel"/>
    <property type="match status" value="1"/>
</dbReference>
<dbReference type="HAMAP" id="MF_02087">
    <property type="entry name" value="PLP_homeostasis"/>
    <property type="match status" value="1"/>
</dbReference>
<dbReference type="GO" id="GO:0030170">
    <property type="term" value="F:pyridoxal phosphate binding"/>
    <property type="evidence" value="ECO:0007669"/>
    <property type="project" value="UniProtKB-UniRule"/>
</dbReference>
<dbReference type="PROSITE" id="PS01211">
    <property type="entry name" value="UPF0001"/>
    <property type="match status" value="1"/>
</dbReference>
<dbReference type="PATRIC" id="fig|1006576.9.peg.1297"/>